<dbReference type="EMBL" id="AAKZMD010000036">
    <property type="protein sequence ID" value="ECX3535058.1"/>
    <property type="molecule type" value="Genomic_DNA"/>
</dbReference>
<organism evidence="2">
    <name type="scientific">Salmonella enterica subsp. enterica serovar Poona</name>
    <dbReference type="NCBI Taxonomy" id="436295"/>
    <lineage>
        <taxon>Bacteria</taxon>
        <taxon>Pseudomonadati</taxon>
        <taxon>Pseudomonadota</taxon>
        <taxon>Gammaproteobacteria</taxon>
        <taxon>Enterobacterales</taxon>
        <taxon>Enterobacteriaceae</taxon>
        <taxon>Salmonella</taxon>
    </lineage>
</organism>
<reference evidence="2" key="1">
    <citation type="submission" date="2018-07" db="EMBL/GenBank/DDBJ databases">
        <authorList>
            <consortium name="PulseNet: The National Subtyping Network for Foodborne Disease Surveillance"/>
            <person name="Tarr C.L."/>
            <person name="Trees E."/>
            <person name="Katz L.S."/>
            <person name="Carleton-Romer H.A."/>
            <person name="Stroika S."/>
            <person name="Kucerova Z."/>
            <person name="Roache K.F."/>
            <person name="Sabol A.L."/>
            <person name="Besser J."/>
            <person name="Gerner-Smidt P."/>
        </authorList>
    </citation>
    <scope>NUCLEOTIDE SEQUENCE</scope>
    <source>
        <strain evidence="2">2015K-1304</strain>
    </source>
</reference>
<feature type="transmembrane region" description="Helical" evidence="1">
    <location>
        <begin position="54"/>
        <end position="78"/>
    </location>
</feature>
<keyword evidence="1" id="KW-1133">Transmembrane helix</keyword>
<feature type="transmembrane region" description="Helical" evidence="1">
    <location>
        <begin position="12"/>
        <end position="34"/>
    </location>
</feature>
<keyword evidence="1" id="KW-0472">Membrane</keyword>
<comment type="caution">
    <text evidence="2">The sequence shown here is derived from an EMBL/GenBank/DDBJ whole genome shotgun (WGS) entry which is preliminary data.</text>
</comment>
<feature type="transmembrane region" description="Helical" evidence="1">
    <location>
        <begin position="147"/>
        <end position="164"/>
    </location>
</feature>
<accession>A0A618GCG2</accession>
<feature type="transmembrane region" description="Helical" evidence="1">
    <location>
        <begin position="214"/>
        <end position="234"/>
    </location>
</feature>
<keyword evidence="1" id="KW-0812">Transmembrane</keyword>
<gene>
    <name evidence="2" type="ORF">ATZ59_22510</name>
</gene>
<name>A0A618GCG2_SALET</name>
<dbReference type="AlphaFoldDB" id="A0A618GCG2"/>
<feature type="transmembrane region" description="Helical" evidence="1">
    <location>
        <begin position="99"/>
        <end position="119"/>
    </location>
</feature>
<evidence type="ECO:0000313" key="2">
    <source>
        <dbReference type="EMBL" id="ECX3535058.1"/>
    </source>
</evidence>
<proteinExistence type="predicted"/>
<feature type="transmembrane region" description="Helical" evidence="1">
    <location>
        <begin position="176"/>
        <end position="194"/>
    </location>
</feature>
<sequence length="256" mass="29711">MREIIIPKNDDFRTVFNPVILITVSVVFNTIFQIKTSEEVWNSFNIFNFNPDNNVLIITLFFFFFFLIGAFSSYCFLYNKINFPPRNEYIIYNFKKYDVFFKVILLMNVITFLITQYFMGNANIINIYILGGVNAQLIESKIASSPLGIHGISLLLGYFGILMYGMARLLNDKRPIVLISLIIIIIKFISYAKLQSLLYVFLGLMLYSPKKISFTKGSCVAIFTIILFSVTRIIRNPDQDLSFNFEFILRFIGGFY</sequence>
<evidence type="ECO:0000256" key="1">
    <source>
        <dbReference type="SAM" id="Phobius"/>
    </source>
</evidence>
<feature type="non-terminal residue" evidence="2">
    <location>
        <position position="256"/>
    </location>
</feature>
<protein>
    <submittedName>
        <fullName evidence="2">Oligosaccharide repeat unit polymerase</fullName>
    </submittedName>
</protein>